<dbReference type="EMBL" id="KN836167">
    <property type="protein sequence ID" value="KIK32620.1"/>
    <property type="molecule type" value="Genomic_DNA"/>
</dbReference>
<reference evidence="2" key="2">
    <citation type="submission" date="2015-01" db="EMBL/GenBank/DDBJ databases">
        <title>Evolutionary Origins and Diversification of the Mycorrhizal Mutualists.</title>
        <authorList>
            <consortium name="DOE Joint Genome Institute"/>
            <consortium name="Mycorrhizal Genomics Consortium"/>
            <person name="Kohler A."/>
            <person name="Kuo A."/>
            <person name="Nagy L.G."/>
            <person name="Floudas D."/>
            <person name="Copeland A."/>
            <person name="Barry K.W."/>
            <person name="Cichocki N."/>
            <person name="Veneault-Fourrey C."/>
            <person name="LaButti K."/>
            <person name="Lindquist E.A."/>
            <person name="Lipzen A."/>
            <person name="Lundell T."/>
            <person name="Morin E."/>
            <person name="Murat C."/>
            <person name="Riley R."/>
            <person name="Ohm R."/>
            <person name="Sun H."/>
            <person name="Tunlid A."/>
            <person name="Henrissat B."/>
            <person name="Grigoriev I.V."/>
            <person name="Hibbett D.S."/>
            <person name="Martin F."/>
        </authorList>
    </citation>
    <scope>NUCLEOTIDE SEQUENCE [LARGE SCALE GENOMIC DNA]</scope>
    <source>
        <strain evidence="2">UH-Slu-Lm8-n1</strain>
    </source>
</reference>
<dbReference type="OrthoDB" id="10447858at2759"/>
<gene>
    <name evidence="1" type="ORF">CY34DRAFT_18912</name>
</gene>
<protein>
    <submittedName>
        <fullName evidence="1">Uncharacterized protein</fullName>
    </submittedName>
</protein>
<reference evidence="1 2" key="1">
    <citation type="submission" date="2014-04" db="EMBL/GenBank/DDBJ databases">
        <authorList>
            <consortium name="DOE Joint Genome Institute"/>
            <person name="Kuo A."/>
            <person name="Ruytinx J."/>
            <person name="Rineau F."/>
            <person name="Colpaert J."/>
            <person name="Kohler A."/>
            <person name="Nagy L.G."/>
            <person name="Floudas D."/>
            <person name="Copeland A."/>
            <person name="Barry K.W."/>
            <person name="Cichocki N."/>
            <person name="Veneault-Fourrey C."/>
            <person name="LaButti K."/>
            <person name="Lindquist E.A."/>
            <person name="Lipzen A."/>
            <person name="Lundell T."/>
            <person name="Morin E."/>
            <person name="Murat C."/>
            <person name="Sun H."/>
            <person name="Tunlid A."/>
            <person name="Henrissat B."/>
            <person name="Grigoriev I.V."/>
            <person name="Hibbett D.S."/>
            <person name="Martin F."/>
            <person name="Nordberg H.P."/>
            <person name="Cantor M.N."/>
            <person name="Hua S.X."/>
        </authorList>
    </citation>
    <scope>NUCLEOTIDE SEQUENCE [LARGE SCALE GENOMIC DNA]</scope>
    <source>
        <strain evidence="1 2">UH-Slu-Lm8-n1</strain>
    </source>
</reference>
<proteinExistence type="predicted"/>
<dbReference type="AlphaFoldDB" id="A0A0C9Z5D2"/>
<dbReference type="InParanoid" id="A0A0C9Z5D2"/>
<evidence type="ECO:0000313" key="2">
    <source>
        <dbReference type="Proteomes" id="UP000054485"/>
    </source>
</evidence>
<name>A0A0C9Z5D2_9AGAM</name>
<sequence>MRHFRFKGTSTRLTFVFAIPSRLSSTYPVLSFYDLLTVNPSLFIAKSTTARLSIPFAVSSLKIFLRDLHATSAFRQSPIARLFHLALPPTSRIHLLSH</sequence>
<keyword evidence="2" id="KW-1185">Reference proteome</keyword>
<organism evidence="1 2">
    <name type="scientific">Suillus luteus UH-Slu-Lm8-n1</name>
    <dbReference type="NCBI Taxonomy" id="930992"/>
    <lineage>
        <taxon>Eukaryota</taxon>
        <taxon>Fungi</taxon>
        <taxon>Dikarya</taxon>
        <taxon>Basidiomycota</taxon>
        <taxon>Agaricomycotina</taxon>
        <taxon>Agaricomycetes</taxon>
        <taxon>Agaricomycetidae</taxon>
        <taxon>Boletales</taxon>
        <taxon>Suillineae</taxon>
        <taxon>Suillaceae</taxon>
        <taxon>Suillus</taxon>
    </lineage>
</organism>
<evidence type="ECO:0000313" key="1">
    <source>
        <dbReference type="EMBL" id="KIK32620.1"/>
    </source>
</evidence>
<dbReference type="HOGENOM" id="CLU_2335018_0_0_1"/>
<dbReference type="Proteomes" id="UP000054485">
    <property type="component" value="Unassembled WGS sequence"/>
</dbReference>
<accession>A0A0C9Z5D2</accession>